<feature type="domain" description="Peptide methionine sulphoxide reductase MsrA" evidence="5">
    <location>
        <begin position="54"/>
        <end position="207"/>
    </location>
</feature>
<comment type="caution">
    <text evidence="6">The sequence shown here is derived from an EMBL/GenBank/DDBJ whole genome shotgun (WGS) entry which is preliminary data.</text>
</comment>
<protein>
    <recommendedName>
        <fullName evidence="4">Peptide methionine sulfoxide reductase MsrA</fullName>
        <shortName evidence="4">Protein-methionine-S-oxide reductase</shortName>
        <ecNumber evidence="4">1.8.4.11</ecNumber>
    </recommendedName>
    <alternativeName>
        <fullName evidence="4">Peptide-methionine (S)-S-oxide reductase</fullName>
        <shortName evidence="4">Peptide Met(O) reductase</shortName>
    </alternativeName>
</protein>
<evidence type="ECO:0000313" key="7">
    <source>
        <dbReference type="Proteomes" id="UP001501183"/>
    </source>
</evidence>
<gene>
    <name evidence="4 6" type="primary">msrA</name>
    <name evidence="6" type="ORF">GCM10023094_38240</name>
</gene>
<evidence type="ECO:0000256" key="1">
    <source>
        <dbReference type="ARBA" id="ARBA00023002"/>
    </source>
</evidence>
<dbReference type="EMBL" id="BAABFB010000059">
    <property type="protein sequence ID" value="GAA4484654.1"/>
    <property type="molecule type" value="Genomic_DNA"/>
</dbReference>
<organism evidence="6 7">
    <name type="scientific">Rhodococcus olei</name>
    <dbReference type="NCBI Taxonomy" id="2161675"/>
    <lineage>
        <taxon>Bacteria</taxon>
        <taxon>Bacillati</taxon>
        <taxon>Actinomycetota</taxon>
        <taxon>Actinomycetes</taxon>
        <taxon>Mycobacteriales</taxon>
        <taxon>Nocardiaceae</taxon>
        <taxon>Rhodococcus</taxon>
    </lineage>
</organism>
<comment type="catalytic activity">
    <reaction evidence="3 4">
        <text>[thioredoxin]-disulfide + L-methionine + H2O = L-methionine (S)-S-oxide + [thioredoxin]-dithiol</text>
        <dbReference type="Rhea" id="RHEA:19993"/>
        <dbReference type="Rhea" id="RHEA-COMP:10698"/>
        <dbReference type="Rhea" id="RHEA-COMP:10700"/>
        <dbReference type="ChEBI" id="CHEBI:15377"/>
        <dbReference type="ChEBI" id="CHEBI:29950"/>
        <dbReference type="ChEBI" id="CHEBI:50058"/>
        <dbReference type="ChEBI" id="CHEBI:57844"/>
        <dbReference type="ChEBI" id="CHEBI:58772"/>
        <dbReference type="EC" id="1.8.4.11"/>
    </reaction>
</comment>
<dbReference type="SUPFAM" id="SSF55068">
    <property type="entry name" value="Peptide methionine sulfoxide reductase"/>
    <property type="match status" value="1"/>
</dbReference>
<evidence type="ECO:0000256" key="3">
    <source>
        <dbReference type="ARBA" id="ARBA00048782"/>
    </source>
</evidence>
<keyword evidence="1 4" id="KW-0560">Oxidoreductase</keyword>
<keyword evidence="7" id="KW-1185">Reference proteome</keyword>
<reference evidence="7" key="1">
    <citation type="journal article" date="2019" name="Int. J. Syst. Evol. Microbiol.">
        <title>The Global Catalogue of Microorganisms (GCM) 10K type strain sequencing project: providing services to taxonomists for standard genome sequencing and annotation.</title>
        <authorList>
            <consortium name="The Broad Institute Genomics Platform"/>
            <consortium name="The Broad Institute Genome Sequencing Center for Infectious Disease"/>
            <person name="Wu L."/>
            <person name="Ma J."/>
        </authorList>
    </citation>
    <scope>NUCLEOTIDE SEQUENCE [LARGE SCALE GENOMIC DNA]</scope>
    <source>
        <strain evidence="7">JCM 32206</strain>
    </source>
</reference>
<dbReference type="Proteomes" id="UP001501183">
    <property type="component" value="Unassembled WGS sequence"/>
</dbReference>
<sequence length="222" mass="23839">MSWFDDILRAPGAKSVLVTADQALPGRPEPMRVPAAHHVNGHTLTPPFPDGLQTAVVGMGCFWGAEKEFWQLDGVYTTAAGYAGGFTPNPTYEEVCSGRTGHTEVVLVVFDPKVITYAGVLQQFWENHDPTQGMRQGNDQGTQYRSAIYTVDDAQAQTARSTADAFGTRLAAAGYGEITTEIAPLGAFYYAEDYHQQYLSKNPGGYCPVHATGVSCPVGLGA</sequence>
<dbReference type="HAMAP" id="MF_01401">
    <property type="entry name" value="MsrA"/>
    <property type="match status" value="1"/>
</dbReference>
<dbReference type="RefSeq" id="WP_345348617.1">
    <property type="nucleotide sequence ID" value="NZ_BAABFB010000059.1"/>
</dbReference>
<dbReference type="NCBIfam" id="TIGR00401">
    <property type="entry name" value="msrA"/>
    <property type="match status" value="1"/>
</dbReference>
<comment type="catalytic activity">
    <reaction evidence="2 4">
        <text>L-methionyl-[protein] + [thioredoxin]-disulfide + H2O = L-methionyl-(S)-S-oxide-[protein] + [thioredoxin]-dithiol</text>
        <dbReference type="Rhea" id="RHEA:14217"/>
        <dbReference type="Rhea" id="RHEA-COMP:10698"/>
        <dbReference type="Rhea" id="RHEA-COMP:10700"/>
        <dbReference type="Rhea" id="RHEA-COMP:12313"/>
        <dbReference type="Rhea" id="RHEA-COMP:12315"/>
        <dbReference type="ChEBI" id="CHEBI:15377"/>
        <dbReference type="ChEBI" id="CHEBI:16044"/>
        <dbReference type="ChEBI" id="CHEBI:29950"/>
        <dbReference type="ChEBI" id="CHEBI:44120"/>
        <dbReference type="ChEBI" id="CHEBI:50058"/>
        <dbReference type="EC" id="1.8.4.11"/>
    </reaction>
</comment>
<dbReference type="InterPro" id="IPR050162">
    <property type="entry name" value="MsrA_MetSO_reductase"/>
</dbReference>
<dbReference type="PANTHER" id="PTHR42799">
    <property type="entry name" value="MITOCHONDRIAL PEPTIDE METHIONINE SULFOXIDE REDUCTASE"/>
    <property type="match status" value="1"/>
</dbReference>
<dbReference type="InterPro" id="IPR002569">
    <property type="entry name" value="Met_Sox_Rdtase_MsrA_dom"/>
</dbReference>
<feature type="active site" evidence="4">
    <location>
        <position position="61"/>
    </location>
</feature>
<dbReference type="Pfam" id="PF01625">
    <property type="entry name" value="PMSR"/>
    <property type="match status" value="1"/>
</dbReference>
<dbReference type="EC" id="1.8.4.11" evidence="4"/>
<proteinExistence type="inferred from homology"/>
<name>A0ABP8PE01_9NOCA</name>
<dbReference type="Gene3D" id="3.30.1060.10">
    <property type="entry name" value="Peptide methionine sulphoxide reductase MsrA"/>
    <property type="match status" value="1"/>
</dbReference>
<comment type="similarity">
    <text evidence="4">Belongs to the MsrA Met sulfoxide reductase family.</text>
</comment>
<accession>A0ABP8PE01</accession>
<dbReference type="PANTHER" id="PTHR42799:SF2">
    <property type="entry name" value="MITOCHONDRIAL PEPTIDE METHIONINE SULFOXIDE REDUCTASE"/>
    <property type="match status" value="1"/>
</dbReference>
<evidence type="ECO:0000256" key="4">
    <source>
        <dbReference type="HAMAP-Rule" id="MF_01401"/>
    </source>
</evidence>
<evidence type="ECO:0000259" key="5">
    <source>
        <dbReference type="Pfam" id="PF01625"/>
    </source>
</evidence>
<dbReference type="InterPro" id="IPR036509">
    <property type="entry name" value="Met_Sox_Rdtase_MsrA_sf"/>
</dbReference>
<evidence type="ECO:0000256" key="2">
    <source>
        <dbReference type="ARBA" id="ARBA00047806"/>
    </source>
</evidence>
<evidence type="ECO:0000313" key="6">
    <source>
        <dbReference type="EMBL" id="GAA4484654.1"/>
    </source>
</evidence>
<comment type="function">
    <text evidence="4">Has an important function as a repair enzyme for proteins that have been inactivated by oxidation. Catalyzes the reversible oxidation-reduction of methionine sulfoxide in proteins to methionine.</text>
</comment>